<reference evidence="2 4" key="1">
    <citation type="submission" date="2011-10" db="EMBL/GenBank/DDBJ databases">
        <title>Metabolic and evolutionary patterns in the extreme acidophile Ferroplasma acidiphilum.</title>
        <authorList>
            <person name="Golyshina O.V."/>
            <person name="Kozyavkin S.A."/>
            <person name="Tatusov R.L."/>
            <person name="Slesarev A.I."/>
            <person name="Golyshin P.N."/>
        </authorList>
    </citation>
    <scope>NUCLEOTIDE SEQUENCE [LARGE SCALE GENOMIC DNA]</scope>
    <source>
        <strain evidence="2">Berkeley</strain>
        <strain evidence="4">Y</strain>
    </source>
</reference>
<proteinExistence type="predicted"/>
<dbReference type="Gene3D" id="1.10.260.40">
    <property type="entry name" value="lambda repressor-like DNA-binding domains"/>
    <property type="match status" value="1"/>
</dbReference>
<dbReference type="AlphaFoldDB" id="A0A1V0N285"/>
<dbReference type="KEGG" id="fai:FAD_0283"/>
<name>A0A1V0N285_9ARCH</name>
<dbReference type="Proteomes" id="UP000192050">
    <property type="component" value="Chromosome"/>
</dbReference>
<dbReference type="EMBL" id="CP015363">
    <property type="protein sequence ID" value="ARD84205.1"/>
    <property type="molecule type" value="Genomic_DNA"/>
</dbReference>
<evidence type="ECO:0000313" key="2">
    <source>
        <dbReference type="EMBL" id="ARD84205.1"/>
    </source>
</evidence>
<feature type="domain" description="HTH cro/C1-type" evidence="1">
    <location>
        <begin position="94"/>
        <end position="148"/>
    </location>
</feature>
<dbReference type="OrthoDB" id="11138at2157"/>
<evidence type="ECO:0000259" key="1">
    <source>
        <dbReference type="PROSITE" id="PS50943"/>
    </source>
</evidence>
<dbReference type="Pfam" id="PF26602">
    <property type="entry name" value="HVO_2718_N"/>
    <property type="match status" value="1"/>
</dbReference>
<dbReference type="NCBIfam" id="TIGR00270">
    <property type="entry name" value="multiprotein bridging factor aMBF1"/>
    <property type="match status" value="1"/>
</dbReference>
<dbReference type="SUPFAM" id="SSF47413">
    <property type="entry name" value="lambda repressor-like DNA-binding domains"/>
    <property type="match status" value="1"/>
</dbReference>
<dbReference type="InterPro" id="IPR058562">
    <property type="entry name" value="MJ0586_N"/>
</dbReference>
<sequence>MNCEMCGVSSDKLIKVKISGAILNVCPQCAKFGEPVEEKKLNKISENVTIKFPEKKINVVTYKKPFKKPVTTKKPVHRENVEELDVVEDYADLIKAKREEMNMTQDELAKKIFERKNVLSNIERGELLPDIATARKLEKVLNIKLLEKNE</sequence>
<dbReference type="InterPro" id="IPR004451">
    <property type="entry name" value="MJ0586"/>
</dbReference>
<dbReference type="EMBL" id="JABGBP010000149">
    <property type="protein sequence ID" value="NOL60070.1"/>
    <property type="molecule type" value="Genomic_DNA"/>
</dbReference>
<reference evidence="3 5" key="2">
    <citation type="submission" date="2020-05" db="EMBL/GenBank/DDBJ databases">
        <authorList>
            <person name="Zhang R."/>
        </authorList>
    </citation>
    <scope>NUCLEOTIDE SEQUENCE [LARGE SCALE GENOMIC DNA]</scope>
    <source>
        <strain evidence="3 5">DSM 28986</strain>
    </source>
</reference>
<keyword evidence="4" id="KW-1185">Reference proteome</keyword>
<dbReference type="Proteomes" id="UP000546917">
    <property type="component" value="Unassembled WGS sequence"/>
</dbReference>
<evidence type="ECO:0000313" key="4">
    <source>
        <dbReference type="Proteomes" id="UP000192050"/>
    </source>
</evidence>
<accession>A0A1V0N285</accession>
<dbReference type="RefSeq" id="WP_009887305.1">
    <property type="nucleotide sequence ID" value="NZ_CP015363.1"/>
</dbReference>
<dbReference type="Pfam" id="PF01381">
    <property type="entry name" value="HTH_3"/>
    <property type="match status" value="1"/>
</dbReference>
<evidence type="ECO:0000313" key="5">
    <source>
        <dbReference type="Proteomes" id="UP000546917"/>
    </source>
</evidence>
<dbReference type="CDD" id="cd00093">
    <property type="entry name" value="HTH_XRE"/>
    <property type="match status" value="1"/>
</dbReference>
<dbReference type="SMART" id="SM00530">
    <property type="entry name" value="HTH_XRE"/>
    <property type="match status" value="1"/>
</dbReference>
<organism evidence="2 4">
    <name type="scientific">Ferroplasma acidiphilum</name>
    <dbReference type="NCBI Taxonomy" id="74969"/>
    <lineage>
        <taxon>Archaea</taxon>
        <taxon>Methanobacteriati</taxon>
        <taxon>Thermoplasmatota</taxon>
        <taxon>Thermoplasmata</taxon>
        <taxon>Thermoplasmatales</taxon>
        <taxon>Ferroplasmaceae</taxon>
        <taxon>Ferroplasma</taxon>
    </lineage>
</organism>
<dbReference type="InterPro" id="IPR001387">
    <property type="entry name" value="Cro/C1-type_HTH"/>
</dbReference>
<dbReference type="STRING" id="74969.FAD_0283"/>
<protein>
    <submittedName>
        <fullName evidence="3">TIGR00270 family protein</fullName>
    </submittedName>
    <submittedName>
        <fullName evidence="2">Transcription factor</fullName>
    </submittedName>
</protein>
<dbReference type="GO" id="GO:0003677">
    <property type="term" value="F:DNA binding"/>
    <property type="evidence" value="ECO:0007669"/>
    <property type="project" value="InterPro"/>
</dbReference>
<dbReference type="GeneID" id="16025451"/>
<dbReference type="PROSITE" id="PS50943">
    <property type="entry name" value="HTH_CROC1"/>
    <property type="match status" value="1"/>
</dbReference>
<dbReference type="InterPro" id="IPR010982">
    <property type="entry name" value="Lambda_DNA-bd_dom_sf"/>
</dbReference>
<gene>
    <name evidence="2" type="ORF">FAD_0283</name>
    <name evidence="3" type="ORF">HLB00_04375</name>
</gene>
<evidence type="ECO:0000313" key="3">
    <source>
        <dbReference type="EMBL" id="NOL60070.1"/>
    </source>
</evidence>